<dbReference type="PANTHER" id="PTHR19959:SF119">
    <property type="entry name" value="FUNGAL LIPASE-LIKE DOMAIN-CONTAINING PROTEIN"/>
    <property type="match status" value="1"/>
</dbReference>
<reference evidence="3" key="1">
    <citation type="journal article" date="2006" name="PLoS Biol.">
        <title>Macronuclear genome sequence of the ciliate Tetrahymena thermophila, a model eukaryote.</title>
        <authorList>
            <person name="Eisen J.A."/>
            <person name="Coyne R.S."/>
            <person name="Wu M."/>
            <person name="Wu D."/>
            <person name="Thiagarajan M."/>
            <person name="Wortman J.R."/>
            <person name="Badger J.H."/>
            <person name="Ren Q."/>
            <person name="Amedeo P."/>
            <person name="Jones K.M."/>
            <person name="Tallon L.J."/>
            <person name="Delcher A.L."/>
            <person name="Salzberg S.L."/>
            <person name="Silva J.C."/>
            <person name="Haas B.J."/>
            <person name="Majoros W.H."/>
            <person name="Farzad M."/>
            <person name="Carlton J.M."/>
            <person name="Smith R.K. Jr."/>
            <person name="Garg J."/>
            <person name="Pearlman R.E."/>
            <person name="Karrer K.M."/>
            <person name="Sun L."/>
            <person name="Manning G."/>
            <person name="Elde N.C."/>
            <person name="Turkewitz A.P."/>
            <person name="Asai D.J."/>
            <person name="Wilkes D.E."/>
            <person name="Wang Y."/>
            <person name="Cai H."/>
            <person name="Collins K."/>
            <person name="Stewart B.A."/>
            <person name="Lee S.R."/>
            <person name="Wilamowska K."/>
            <person name="Weinberg Z."/>
            <person name="Ruzzo W.L."/>
            <person name="Wloga D."/>
            <person name="Gaertig J."/>
            <person name="Frankel J."/>
            <person name="Tsao C.-C."/>
            <person name="Gorovsky M.A."/>
            <person name="Keeling P.J."/>
            <person name="Waller R.F."/>
            <person name="Patron N.J."/>
            <person name="Cherry J.M."/>
            <person name="Stover N.A."/>
            <person name="Krieger C.J."/>
            <person name="del Toro C."/>
            <person name="Ryder H.F."/>
            <person name="Williamson S.C."/>
            <person name="Barbeau R.A."/>
            <person name="Hamilton E.P."/>
            <person name="Orias E."/>
        </authorList>
    </citation>
    <scope>NUCLEOTIDE SEQUENCE [LARGE SCALE GENOMIC DNA]</scope>
    <source>
        <strain evidence="3">SB210</strain>
    </source>
</reference>
<dbReference type="KEGG" id="tet:TTHERM_00420970"/>
<dbReference type="SMART" id="SM00028">
    <property type="entry name" value="TPR"/>
    <property type="match status" value="6"/>
</dbReference>
<organism evidence="2 3">
    <name type="scientific">Tetrahymena thermophila (strain SB210)</name>
    <dbReference type="NCBI Taxonomy" id="312017"/>
    <lineage>
        <taxon>Eukaryota</taxon>
        <taxon>Sar</taxon>
        <taxon>Alveolata</taxon>
        <taxon>Ciliophora</taxon>
        <taxon>Intramacronucleata</taxon>
        <taxon>Oligohymenophorea</taxon>
        <taxon>Hymenostomatida</taxon>
        <taxon>Tetrahymenina</taxon>
        <taxon>Tetrahymenidae</taxon>
        <taxon>Tetrahymena</taxon>
    </lineage>
</organism>
<dbReference type="PROSITE" id="PS50005">
    <property type="entry name" value="TPR"/>
    <property type="match status" value="1"/>
</dbReference>
<evidence type="ECO:0000256" key="1">
    <source>
        <dbReference type="PROSITE-ProRule" id="PRU00339"/>
    </source>
</evidence>
<keyword evidence="3" id="KW-1185">Reference proteome</keyword>
<dbReference type="Gene3D" id="1.25.40.10">
    <property type="entry name" value="Tetratricopeptide repeat domain"/>
    <property type="match status" value="3"/>
</dbReference>
<dbReference type="EMBL" id="GG662536">
    <property type="protein sequence ID" value="EAR85689.2"/>
    <property type="molecule type" value="Genomic_DNA"/>
</dbReference>
<evidence type="ECO:0000313" key="2">
    <source>
        <dbReference type="EMBL" id="EAR85689.2"/>
    </source>
</evidence>
<dbReference type="GeneID" id="7831493"/>
<dbReference type="Pfam" id="PF13432">
    <property type="entry name" value="TPR_16"/>
    <property type="match status" value="1"/>
</dbReference>
<dbReference type="STRING" id="312017.I7M089"/>
<dbReference type="SUPFAM" id="SSF48452">
    <property type="entry name" value="TPR-like"/>
    <property type="match status" value="2"/>
</dbReference>
<dbReference type="Proteomes" id="UP000009168">
    <property type="component" value="Unassembled WGS sequence"/>
</dbReference>
<dbReference type="InParanoid" id="I7M089"/>
<name>I7M089_TETTS</name>
<dbReference type="RefSeq" id="XP_001033352.2">
    <property type="nucleotide sequence ID" value="XM_001033352.2"/>
</dbReference>
<dbReference type="OrthoDB" id="626167at2759"/>
<dbReference type="Pfam" id="PF13424">
    <property type="entry name" value="TPR_12"/>
    <property type="match status" value="1"/>
</dbReference>
<dbReference type="InterPro" id="IPR011990">
    <property type="entry name" value="TPR-like_helical_dom_sf"/>
</dbReference>
<accession>I7M089</accession>
<dbReference type="AlphaFoldDB" id="I7M089"/>
<dbReference type="PANTHER" id="PTHR19959">
    <property type="entry name" value="KINESIN LIGHT CHAIN"/>
    <property type="match status" value="1"/>
</dbReference>
<evidence type="ECO:0000313" key="3">
    <source>
        <dbReference type="Proteomes" id="UP000009168"/>
    </source>
</evidence>
<proteinExistence type="predicted"/>
<keyword evidence="1" id="KW-0802">TPR repeat</keyword>
<protein>
    <submittedName>
        <fullName evidence="2">Tetratricopeptide repeat protein</fullName>
    </submittedName>
</protein>
<gene>
    <name evidence="2" type="ORF">TTHERM_00420970</name>
</gene>
<feature type="repeat" description="TPR" evidence="1">
    <location>
        <begin position="305"/>
        <end position="338"/>
    </location>
</feature>
<sequence length="481" mass="56434">MISKITISALPKFLNLKLVNFNSQYLQQAQISQSIGHYSNAISYYKKFLQNSDCVDSRQIYTSHKFMADSFLKMNKVAQSHQNYLQALQELQSLPEKNLQEEVELLNKAAETCQDLQQALSYIERSMSLLNSLKNNNSLKMEALRVRAQILEKIGQKQEALNLCSQILLESDSLTSIDYKFAQKKRLTLQSLETFQEVSKELDQIIIQEHKQNSLDVPSAISDYYQISLKLWKKKEYFRSFQYVQRALQLAEVLRGSTHQDFYQCLDLIGQHLIIQGRLFEAQFYFERALSCVIQGKGPFHEDVIYYQKQLADLYVRQEKYQLAQSLYEQALQLEQNYYSLDHFSTLETNFKISLTELKQGKSINEVKENLEWMLKQFKKKNGVKNDKLQSQIVIELAKINLELNNLEDSKRQFQEFLLLEDNVDLMLDAYLNLGYIEMLQKNFDKANQIFERSKLFVQDKSNPKLQKIAEQQILVQKMQN</sequence>
<dbReference type="InterPro" id="IPR019734">
    <property type="entry name" value="TPR_rpt"/>
</dbReference>